<organism evidence="2 3">
    <name type="scientific">Metschnikowia bicuspidata var. bicuspidata NRRL YB-4993</name>
    <dbReference type="NCBI Taxonomy" id="869754"/>
    <lineage>
        <taxon>Eukaryota</taxon>
        <taxon>Fungi</taxon>
        <taxon>Dikarya</taxon>
        <taxon>Ascomycota</taxon>
        <taxon>Saccharomycotina</taxon>
        <taxon>Pichiomycetes</taxon>
        <taxon>Metschnikowiaceae</taxon>
        <taxon>Metschnikowia</taxon>
    </lineage>
</organism>
<sequence length="123" mass="13424">MPCMSFLLTLRIGCLASSSHIYWLHYILGVLYSLSHWVYYIRCLIGFTTFAVSLGLLHSLSGCTTSTVSYWSSHIGYLTLENHGLLHVLAIGVFPASAALSCSDSKAHATTTPVCFSNKSESD</sequence>
<accession>A0A1A0HBM9</accession>
<evidence type="ECO:0000256" key="1">
    <source>
        <dbReference type="SAM" id="Phobius"/>
    </source>
</evidence>
<dbReference type="GeneID" id="30027731"/>
<name>A0A1A0HBM9_9ASCO</name>
<reference evidence="2 3" key="1">
    <citation type="submission" date="2016-05" db="EMBL/GenBank/DDBJ databases">
        <title>Comparative genomics of biotechnologically important yeasts.</title>
        <authorList>
            <consortium name="DOE Joint Genome Institute"/>
            <person name="Riley R."/>
            <person name="Haridas S."/>
            <person name="Wolfe K.H."/>
            <person name="Lopes M.R."/>
            <person name="Hittinger C.T."/>
            <person name="Goker M."/>
            <person name="Salamov A."/>
            <person name="Wisecaver J."/>
            <person name="Long T.M."/>
            <person name="Aerts A.L."/>
            <person name="Barry K."/>
            <person name="Choi C."/>
            <person name="Clum A."/>
            <person name="Coughlan A.Y."/>
            <person name="Deshpande S."/>
            <person name="Douglass A.P."/>
            <person name="Hanson S.J."/>
            <person name="Klenk H.-P."/>
            <person name="LaButti K."/>
            <person name="Lapidus A."/>
            <person name="Lindquist E."/>
            <person name="Lipzen A."/>
            <person name="Meier-kolthoff J.P."/>
            <person name="Ohm R.A."/>
            <person name="Otillar R.P."/>
            <person name="Pangilinan J."/>
            <person name="Peng Y."/>
            <person name="Rokas A."/>
            <person name="Rosa C.A."/>
            <person name="Scheuner C."/>
            <person name="Sibirny A.A."/>
            <person name="Slot J.C."/>
            <person name="Stielow J.B."/>
            <person name="Sun H."/>
            <person name="Kurtzman C.P."/>
            <person name="Blackwell M."/>
            <person name="Grigoriev I.V."/>
            <person name="Jeffries T.W."/>
        </authorList>
    </citation>
    <scope>NUCLEOTIDE SEQUENCE [LARGE SCALE GENOMIC DNA]</scope>
    <source>
        <strain evidence="2 3">NRRL YB-4993</strain>
    </source>
</reference>
<keyword evidence="1" id="KW-1133">Transmembrane helix</keyword>
<protein>
    <submittedName>
        <fullName evidence="2">Uncharacterized protein</fullName>
    </submittedName>
</protein>
<proteinExistence type="predicted"/>
<evidence type="ECO:0000313" key="2">
    <source>
        <dbReference type="EMBL" id="OBA21282.1"/>
    </source>
</evidence>
<feature type="transmembrane region" description="Helical" evidence="1">
    <location>
        <begin position="37"/>
        <end position="57"/>
    </location>
</feature>
<keyword evidence="1" id="KW-0812">Transmembrane</keyword>
<comment type="caution">
    <text evidence="2">The sequence shown here is derived from an EMBL/GenBank/DDBJ whole genome shotgun (WGS) entry which is preliminary data.</text>
</comment>
<dbReference type="Proteomes" id="UP000092555">
    <property type="component" value="Unassembled WGS sequence"/>
</dbReference>
<dbReference type="RefSeq" id="XP_018711792.1">
    <property type="nucleotide sequence ID" value="XM_018854755.1"/>
</dbReference>
<dbReference type="EMBL" id="LXTC01000003">
    <property type="protein sequence ID" value="OBA21282.1"/>
    <property type="molecule type" value="Genomic_DNA"/>
</dbReference>
<gene>
    <name evidence="2" type="ORF">METBIDRAFT_179513</name>
</gene>
<evidence type="ECO:0000313" key="3">
    <source>
        <dbReference type="Proteomes" id="UP000092555"/>
    </source>
</evidence>
<keyword evidence="3" id="KW-1185">Reference proteome</keyword>
<keyword evidence="1" id="KW-0472">Membrane</keyword>
<dbReference type="AlphaFoldDB" id="A0A1A0HBM9"/>